<evidence type="ECO:0000256" key="1">
    <source>
        <dbReference type="SAM" id="Phobius"/>
    </source>
</evidence>
<evidence type="ECO:0000313" key="3">
    <source>
        <dbReference type="Proteomes" id="UP000323521"/>
    </source>
</evidence>
<dbReference type="AlphaFoldDB" id="A0A3G1KUV2"/>
<dbReference type="PANTHER" id="PTHR41324:SF1">
    <property type="entry name" value="DUF2232 DOMAIN-CONTAINING PROTEIN"/>
    <property type="match status" value="1"/>
</dbReference>
<organism evidence="2 3">
    <name type="scientific">Formimonas warabiya</name>
    <dbReference type="NCBI Taxonomy" id="1761012"/>
    <lineage>
        <taxon>Bacteria</taxon>
        <taxon>Bacillati</taxon>
        <taxon>Bacillota</taxon>
        <taxon>Clostridia</taxon>
        <taxon>Eubacteriales</taxon>
        <taxon>Peptococcaceae</taxon>
        <taxon>Candidatus Formimonas</taxon>
    </lineage>
</organism>
<feature type="transmembrane region" description="Helical" evidence="1">
    <location>
        <begin position="37"/>
        <end position="55"/>
    </location>
</feature>
<proteinExistence type="predicted"/>
<feature type="transmembrane region" description="Helical" evidence="1">
    <location>
        <begin position="182"/>
        <end position="203"/>
    </location>
</feature>
<feature type="transmembrane region" description="Helical" evidence="1">
    <location>
        <begin position="223"/>
        <end position="242"/>
    </location>
</feature>
<keyword evidence="1" id="KW-1133">Transmembrane helix</keyword>
<dbReference type="KEGG" id="fwa:DCMF_16975"/>
<keyword evidence="1" id="KW-0812">Transmembrane</keyword>
<feature type="transmembrane region" description="Helical" evidence="1">
    <location>
        <begin position="67"/>
        <end position="96"/>
    </location>
</feature>
<dbReference type="RefSeq" id="WP_214658679.1">
    <property type="nucleotide sequence ID" value="NZ_CP017634.1"/>
</dbReference>
<accession>A0A3G1KUV2</accession>
<keyword evidence="1" id="KW-0472">Membrane</keyword>
<name>A0A3G1KUV2_FORW1</name>
<dbReference type="Proteomes" id="UP000323521">
    <property type="component" value="Chromosome"/>
</dbReference>
<feature type="transmembrane region" description="Helical" evidence="1">
    <location>
        <begin position="108"/>
        <end position="130"/>
    </location>
</feature>
<reference evidence="2 3" key="1">
    <citation type="submission" date="2016-10" db="EMBL/GenBank/DDBJ databases">
        <title>Complete Genome Sequence of Peptococcaceae strain DCMF.</title>
        <authorList>
            <person name="Edwards R.J."/>
            <person name="Holland S.I."/>
            <person name="Deshpande N.P."/>
            <person name="Wong Y.K."/>
            <person name="Ertan H."/>
            <person name="Manefield M."/>
            <person name="Russell T.L."/>
            <person name="Lee M.J."/>
        </authorList>
    </citation>
    <scope>NUCLEOTIDE SEQUENCE [LARGE SCALE GENOMIC DNA]</scope>
    <source>
        <strain evidence="2 3">DCMF</strain>
    </source>
</reference>
<dbReference type="Pfam" id="PF09991">
    <property type="entry name" value="DUF2232"/>
    <property type="match status" value="1"/>
</dbReference>
<evidence type="ECO:0000313" key="2">
    <source>
        <dbReference type="EMBL" id="ATW26229.1"/>
    </source>
</evidence>
<protein>
    <recommendedName>
        <fullName evidence="4">DUF2232 domain-containing protein</fullName>
    </recommendedName>
</protein>
<dbReference type="EMBL" id="CP017634">
    <property type="protein sequence ID" value="ATW26229.1"/>
    <property type="molecule type" value="Genomic_DNA"/>
</dbReference>
<dbReference type="InterPro" id="IPR018710">
    <property type="entry name" value="DUF2232"/>
</dbReference>
<keyword evidence="3" id="KW-1185">Reference proteome</keyword>
<gene>
    <name evidence="2" type="ORF">DCMF_16975</name>
</gene>
<evidence type="ECO:0008006" key="4">
    <source>
        <dbReference type="Google" id="ProtNLM"/>
    </source>
</evidence>
<feature type="transmembrane region" description="Helical" evidence="1">
    <location>
        <begin position="290"/>
        <end position="316"/>
    </location>
</feature>
<sequence length="328" mass="37269">MKFEQSGSNLSVRALTEGALMAALSALIVIITIYIPFLGFLGLFIWGLPIIVLIVRHNIKVGVMGLIVTIAIVAIFAYPGLPLVLIFSGLTILFGYYFKYKLNPVKAILLGIIVNVFSFSASILITIFGLNFTFSQIILQPIQVLDQSLIIYKQSESLNRYLSLQGITFEQFRQTMLHQAEILIPGSFLFGCALFSLLIYLIAKSILKRLDYDVPFLPRFQDWHFPWYIVWALILGFGLKIIGDHFSNSLIQNISYNILSVLLAFYLVAGISFVVFYWKNYSPTLFSRMMIVFLLVFSGAFIGYLLAMIGVLDSLYDFRRLVKRKRED</sequence>
<feature type="transmembrane region" description="Helical" evidence="1">
    <location>
        <begin position="254"/>
        <end position="278"/>
    </location>
</feature>
<dbReference type="PANTHER" id="PTHR41324">
    <property type="entry name" value="MEMBRANE PROTEIN-RELATED"/>
    <property type="match status" value="1"/>
</dbReference>